<evidence type="ECO:0000259" key="5">
    <source>
        <dbReference type="PROSITE" id="PS50893"/>
    </source>
</evidence>
<dbReference type="InterPro" id="IPR003593">
    <property type="entry name" value="AAA+_ATPase"/>
</dbReference>
<dbReference type="RefSeq" id="WP_147739254.1">
    <property type="nucleotide sequence ID" value="NZ_SAXU01000001.1"/>
</dbReference>
<dbReference type="InterPro" id="IPR003439">
    <property type="entry name" value="ABC_transporter-like_ATP-bd"/>
</dbReference>
<proteinExistence type="inferred from homology"/>
<dbReference type="GO" id="GO:0015424">
    <property type="term" value="F:ABC-type amino acid transporter activity"/>
    <property type="evidence" value="ECO:0007669"/>
    <property type="project" value="InterPro"/>
</dbReference>
<gene>
    <name evidence="6" type="ORF">EPJ79_09115</name>
</gene>
<dbReference type="SMART" id="SM00382">
    <property type="entry name" value="AAA"/>
    <property type="match status" value="1"/>
</dbReference>
<keyword evidence="3" id="KW-0547">Nucleotide-binding</keyword>
<evidence type="ECO:0000313" key="6">
    <source>
        <dbReference type="EMBL" id="TXJ21265.1"/>
    </source>
</evidence>
<dbReference type="InterPro" id="IPR017871">
    <property type="entry name" value="ABC_transporter-like_CS"/>
</dbReference>
<dbReference type="GO" id="GO:0005524">
    <property type="term" value="F:ATP binding"/>
    <property type="evidence" value="ECO:0007669"/>
    <property type="project" value="UniProtKB-KW"/>
</dbReference>
<keyword evidence="2" id="KW-0813">Transport</keyword>
<dbReference type="EMBL" id="SAXU01000001">
    <property type="protein sequence ID" value="TXJ21265.1"/>
    <property type="molecule type" value="Genomic_DNA"/>
</dbReference>
<dbReference type="PIRSF" id="PIRSF039085">
    <property type="entry name" value="ABC_ATPase_HisP"/>
    <property type="match status" value="1"/>
</dbReference>
<organism evidence="6 7">
    <name type="scientific">Brachyspira aalborgi</name>
    <dbReference type="NCBI Taxonomy" id="29522"/>
    <lineage>
        <taxon>Bacteria</taxon>
        <taxon>Pseudomonadati</taxon>
        <taxon>Spirochaetota</taxon>
        <taxon>Spirochaetia</taxon>
        <taxon>Brachyspirales</taxon>
        <taxon>Brachyspiraceae</taxon>
        <taxon>Brachyspira</taxon>
    </lineage>
</organism>
<sequence>MIEAIDIKKSFGNLEVLKGVSFKIEYGEVLTLIGPSGTGKSTLLRCINFLEKPNYGKITIGDLTVDAQKCSREEIYAIRKKTSMVFQNYNLFKNKTALENIMEPMVTVQKMDFKKAKEEALSIIETVGLYNKRDEYPSRLSGGQQQRVGIARAMAVHPDVILLDEPTSSLDPELVGEVLNVIKDLAEKRTTMLITTHEMHFARNVSNKVIFMSDGYILEEGKVKDIFENPQSDRLKQFLRKLNER</sequence>
<accession>A0A5C8D761</accession>
<protein>
    <submittedName>
        <fullName evidence="6">Amino acid ABC transporter ATP-binding protein</fullName>
    </submittedName>
</protein>
<evidence type="ECO:0000256" key="4">
    <source>
        <dbReference type="ARBA" id="ARBA00022840"/>
    </source>
</evidence>
<feature type="domain" description="ABC transporter" evidence="5">
    <location>
        <begin position="2"/>
        <end position="239"/>
    </location>
</feature>
<evidence type="ECO:0000256" key="2">
    <source>
        <dbReference type="ARBA" id="ARBA00022448"/>
    </source>
</evidence>
<evidence type="ECO:0000256" key="3">
    <source>
        <dbReference type="ARBA" id="ARBA00022741"/>
    </source>
</evidence>
<dbReference type="Pfam" id="PF00005">
    <property type="entry name" value="ABC_tran"/>
    <property type="match status" value="1"/>
</dbReference>
<evidence type="ECO:0000313" key="7">
    <source>
        <dbReference type="Proteomes" id="UP000324638"/>
    </source>
</evidence>
<dbReference type="PANTHER" id="PTHR43166">
    <property type="entry name" value="AMINO ACID IMPORT ATP-BINDING PROTEIN"/>
    <property type="match status" value="1"/>
</dbReference>
<dbReference type="InterPro" id="IPR027417">
    <property type="entry name" value="P-loop_NTPase"/>
</dbReference>
<name>A0A5C8D761_9SPIR</name>
<dbReference type="Proteomes" id="UP000324638">
    <property type="component" value="Unassembled WGS sequence"/>
</dbReference>
<dbReference type="AlphaFoldDB" id="A0A5C8D761"/>
<dbReference type="GO" id="GO:0016887">
    <property type="term" value="F:ATP hydrolysis activity"/>
    <property type="evidence" value="ECO:0007669"/>
    <property type="project" value="InterPro"/>
</dbReference>
<evidence type="ECO:0000256" key="1">
    <source>
        <dbReference type="ARBA" id="ARBA00005417"/>
    </source>
</evidence>
<reference evidence="6 7" key="1">
    <citation type="journal article" date="1992" name="Lakartidningen">
        <title>[Penicillin V and not amoxicillin is the first choice preparation in acute otitis].</title>
        <authorList>
            <person name="Kamme C."/>
            <person name="Lundgren K."/>
            <person name="Prellner K."/>
        </authorList>
    </citation>
    <scope>NUCLEOTIDE SEQUENCE [LARGE SCALE GENOMIC DNA]</scope>
    <source>
        <strain evidence="6 7">513A</strain>
    </source>
</reference>
<comment type="similarity">
    <text evidence="1">Belongs to the ABC transporter superfamily.</text>
</comment>
<dbReference type="SUPFAM" id="SSF52540">
    <property type="entry name" value="P-loop containing nucleoside triphosphate hydrolases"/>
    <property type="match status" value="1"/>
</dbReference>
<dbReference type="PANTHER" id="PTHR43166:SF15">
    <property type="entry name" value="HISTIDINE TRANSPORT ATP-BINDING PROTEIN HISP"/>
    <property type="match status" value="1"/>
</dbReference>
<dbReference type="InterPro" id="IPR030679">
    <property type="entry name" value="ABC_ATPase_HisP-typ"/>
</dbReference>
<dbReference type="CDD" id="cd03262">
    <property type="entry name" value="ABC_HisP_GlnQ"/>
    <property type="match status" value="1"/>
</dbReference>
<dbReference type="PROSITE" id="PS50893">
    <property type="entry name" value="ABC_TRANSPORTER_2"/>
    <property type="match status" value="1"/>
</dbReference>
<keyword evidence="4 6" id="KW-0067">ATP-binding</keyword>
<dbReference type="InterPro" id="IPR050086">
    <property type="entry name" value="MetN_ABC_transporter-like"/>
</dbReference>
<dbReference type="PROSITE" id="PS00211">
    <property type="entry name" value="ABC_TRANSPORTER_1"/>
    <property type="match status" value="1"/>
</dbReference>
<comment type="caution">
    <text evidence="6">The sequence shown here is derived from an EMBL/GenBank/DDBJ whole genome shotgun (WGS) entry which is preliminary data.</text>
</comment>
<dbReference type="Gene3D" id="3.40.50.300">
    <property type="entry name" value="P-loop containing nucleotide triphosphate hydrolases"/>
    <property type="match status" value="1"/>
</dbReference>